<dbReference type="EMBL" id="JBFXLU010000134">
    <property type="protein sequence ID" value="KAL2839381.1"/>
    <property type="molecule type" value="Genomic_DNA"/>
</dbReference>
<proteinExistence type="predicted"/>
<evidence type="ECO:0000313" key="2">
    <source>
        <dbReference type="Proteomes" id="UP001610446"/>
    </source>
</evidence>
<organism evidence="1 2">
    <name type="scientific">Aspergillus pseudoustus</name>
    <dbReference type="NCBI Taxonomy" id="1810923"/>
    <lineage>
        <taxon>Eukaryota</taxon>
        <taxon>Fungi</taxon>
        <taxon>Dikarya</taxon>
        <taxon>Ascomycota</taxon>
        <taxon>Pezizomycotina</taxon>
        <taxon>Eurotiomycetes</taxon>
        <taxon>Eurotiomycetidae</taxon>
        <taxon>Eurotiales</taxon>
        <taxon>Aspergillaceae</taxon>
        <taxon>Aspergillus</taxon>
        <taxon>Aspergillus subgen. Nidulantes</taxon>
    </lineage>
</organism>
<evidence type="ECO:0000313" key="1">
    <source>
        <dbReference type="EMBL" id="KAL2839381.1"/>
    </source>
</evidence>
<gene>
    <name evidence="1" type="ORF">BJY01DRAFT_250561</name>
</gene>
<name>A0ABR4JHQ2_9EURO</name>
<dbReference type="Proteomes" id="UP001610446">
    <property type="component" value="Unassembled WGS sequence"/>
</dbReference>
<comment type="caution">
    <text evidence="1">The sequence shown here is derived from an EMBL/GenBank/DDBJ whole genome shotgun (WGS) entry which is preliminary data.</text>
</comment>
<reference evidence="1 2" key="1">
    <citation type="submission" date="2024-07" db="EMBL/GenBank/DDBJ databases">
        <title>Section-level genome sequencing and comparative genomics of Aspergillus sections Usti and Cavernicolus.</title>
        <authorList>
            <consortium name="Lawrence Berkeley National Laboratory"/>
            <person name="Nybo J.L."/>
            <person name="Vesth T.C."/>
            <person name="Theobald S."/>
            <person name="Frisvad J.C."/>
            <person name="Larsen T.O."/>
            <person name="Kjaerboelling I."/>
            <person name="Rothschild-Mancinelli K."/>
            <person name="Lyhne E.K."/>
            <person name="Kogle M.E."/>
            <person name="Barry K."/>
            <person name="Clum A."/>
            <person name="Na H."/>
            <person name="Ledsgaard L."/>
            <person name="Lin J."/>
            <person name="Lipzen A."/>
            <person name="Kuo A."/>
            <person name="Riley R."/>
            <person name="Mondo S."/>
            <person name="Labutti K."/>
            <person name="Haridas S."/>
            <person name="Pangalinan J."/>
            <person name="Salamov A.A."/>
            <person name="Simmons B.A."/>
            <person name="Magnuson J.K."/>
            <person name="Chen J."/>
            <person name="Drula E."/>
            <person name="Henrissat B."/>
            <person name="Wiebenga A."/>
            <person name="Lubbers R.J."/>
            <person name="Gomes A.C."/>
            <person name="Makela M.R."/>
            <person name="Stajich J."/>
            <person name="Grigoriev I.V."/>
            <person name="Mortensen U.H."/>
            <person name="De Vries R.P."/>
            <person name="Baker S.E."/>
            <person name="Andersen M.R."/>
        </authorList>
    </citation>
    <scope>NUCLEOTIDE SEQUENCE [LARGE SCALE GENOMIC DNA]</scope>
    <source>
        <strain evidence="1 2">CBS 123904</strain>
    </source>
</reference>
<accession>A0ABR4JHQ2</accession>
<protein>
    <submittedName>
        <fullName evidence="1">Uncharacterized protein</fullName>
    </submittedName>
</protein>
<sequence>MATTLPQVHGHLFYDLIALNGTPCEGCSIAFCYNHLYFNPNGNDCQTVERLIGTRVAGLEAEDEDFMAHCIWFSNNYGPLPHIRTRNMELRVRMPYMEDDDDDDEDEPIIPAPVTDLVPIDPLYVDGALRFLEFLAFLLIMWAFSKPLGYVCAYIEKIVDHWIEQLEARRRDL</sequence>
<keyword evidence="2" id="KW-1185">Reference proteome</keyword>